<name>A0A2P4YXA0_9CRYT</name>
<gene>
    <name evidence="2" type="ORF">CmeUKMEL1_02405</name>
</gene>
<sequence>MAPETQFNFRKHKSDLRKLSLVIFITIDVLYAGVLAVSFGKVCDTPLKAWLVGAILLSYPASKLMATVESTFGQNFAIIGESIMFLASFLWFTMGTVWVNTSLVCQSTAPALWWTTFVTISSIWFFTAGLALSLIGITVYHMIATGGSNPEFNSISDKPTM</sequence>
<feature type="transmembrane region" description="Helical" evidence="1">
    <location>
        <begin position="78"/>
        <end position="99"/>
    </location>
</feature>
<keyword evidence="3" id="KW-1185">Reference proteome</keyword>
<comment type="caution">
    <text evidence="2">The sequence shown here is derived from an EMBL/GenBank/DDBJ whole genome shotgun (WGS) entry which is preliminary data.</text>
</comment>
<feature type="transmembrane region" description="Helical" evidence="1">
    <location>
        <begin position="21"/>
        <end position="41"/>
    </location>
</feature>
<evidence type="ECO:0000313" key="2">
    <source>
        <dbReference type="EMBL" id="POM82440.1"/>
    </source>
</evidence>
<organism evidence="2 3">
    <name type="scientific">Cryptosporidium meleagridis</name>
    <dbReference type="NCBI Taxonomy" id="93969"/>
    <lineage>
        <taxon>Eukaryota</taxon>
        <taxon>Sar</taxon>
        <taxon>Alveolata</taxon>
        <taxon>Apicomplexa</taxon>
        <taxon>Conoidasida</taxon>
        <taxon>Coccidia</taxon>
        <taxon>Eucoccidiorida</taxon>
        <taxon>Eimeriorina</taxon>
        <taxon>Cryptosporidiidae</taxon>
        <taxon>Cryptosporidium</taxon>
    </lineage>
</organism>
<accession>A0A2P4YXA0</accession>
<evidence type="ECO:0000256" key="1">
    <source>
        <dbReference type="SAM" id="Phobius"/>
    </source>
</evidence>
<dbReference type="VEuPathDB" id="CryptoDB:CmeUKMEL1_02405"/>
<proteinExistence type="predicted"/>
<dbReference type="Proteomes" id="UP000236928">
    <property type="component" value="Unassembled WGS sequence"/>
</dbReference>
<evidence type="ECO:0000313" key="3">
    <source>
        <dbReference type="Proteomes" id="UP000236928"/>
    </source>
</evidence>
<keyword evidence="1" id="KW-0812">Transmembrane</keyword>
<feature type="transmembrane region" description="Helical" evidence="1">
    <location>
        <begin position="111"/>
        <end position="140"/>
    </location>
</feature>
<evidence type="ECO:0008006" key="4">
    <source>
        <dbReference type="Google" id="ProtNLM"/>
    </source>
</evidence>
<protein>
    <recommendedName>
        <fullName evidence="4">Integral membrane protein</fullName>
    </recommendedName>
</protein>
<reference evidence="2 3" key="1">
    <citation type="submission" date="2014-04" db="EMBL/GenBank/DDBJ databases">
        <title>Comparative Genomics of Cryptosporidium Species.</title>
        <authorList>
            <person name="Silva J.C."/>
            <person name="Su Q."/>
            <person name="Chalmers R."/>
            <person name="Chibucos M.C."/>
            <person name="Elwin K."/>
            <person name="Godinez A."/>
            <person name="Guo F."/>
            <person name="Huynh K."/>
            <person name="Orvis J."/>
            <person name="Ott S."/>
            <person name="Sadzewicz L."/>
            <person name="Sengamalay N."/>
            <person name="Shetty A."/>
            <person name="Sun M."/>
            <person name="Tallon L."/>
            <person name="Xiao L."/>
            <person name="Zhang H."/>
            <person name="Fraser C.M."/>
            <person name="Zhu G."/>
            <person name="Kissinger J."/>
            <person name="Widmer G."/>
        </authorList>
    </citation>
    <scope>NUCLEOTIDE SEQUENCE [LARGE SCALE GENOMIC DNA]</scope>
    <source>
        <strain evidence="2 3">UKMEL1</strain>
    </source>
</reference>
<feature type="transmembrane region" description="Helical" evidence="1">
    <location>
        <begin position="47"/>
        <end position="66"/>
    </location>
</feature>
<keyword evidence="1" id="KW-1133">Transmembrane helix</keyword>
<keyword evidence="1" id="KW-0472">Membrane</keyword>
<dbReference type="OrthoDB" id="409650at2759"/>
<dbReference type="EMBL" id="JIBK01000003">
    <property type="protein sequence ID" value="POM82440.1"/>
    <property type="molecule type" value="Genomic_DNA"/>
</dbReference>
<dbReference type="AlphaFoldDB" id="A0A2P4YXA0"/>